<evidence type="ECO:0000313" key="2">
    <source>
        <dbReference type="Proteomes" id="UP000183832"/>
    </source>
</evidence>
<sequence length="60" mass="6821">MFINDVKLKNLSESIENLVKGFLIEYKELIQCGQPSETKDCTSLHTYVVASRREEINASS</sequence>
<keyword evidence="2" id="KW-1185">Reference proteome</keyword>
<evidence type="ECO:0000313" key="1">
    <source>
        <dbReference type="EMBL" id="CRL05422.1"/>
    </source>
</evidence>
<organism evidence="1 2">
    <name type="scientific">Clunio marinus</name>
    <dbReference type="NCBI Taxonomy" id="568069"/>
    <lineage>
        <taxon>Eukaryota</taxon>
        <taxon>Metazoa</taxon>
        <taxon>Ecdysozoa</taxon>
        <taxon>Arthropoda</taxon>
        <taxon>Hexapoda</taxon>
        <taxon>Insecta</taxon>
        <taxon>Pterygota</taxon>
        <taxon>Neoptera</taxon>
        <taxon>Endopterygota</taxon>
        <taxon>Diptera</taxon>
        <taxon>Nematocera</taxon>
        <taxon>Chironomoidea</taxon>
        <taxon>Chironomidae</taxon>
        <taxon>Clunio</taxon>
    </lineage>
</organism>
<proteinExistence type="predicted"/>
<dbReference type="EMBL" id="CVRI01000064">
    <property type="protein sequence ID" value="CRL05422.1"/>
    <property type="molecule type" value="Genomic_DNA"/>
</dbReference>
<reference evidence="1 2" key="1">
    <citation type="submission" date="2015-04" db="EMBL/GenBank/DDBJ databases">
        <authorList>
            <person name="Syromyatnikov M.Y."/>
            <person name="Popov V.N."/>
        </authorList>
    </citation>
    <scope>NUCLEOTIDE SEQUENCE [LARGE SCALE GENOMIC DNA]</scope>
</reference>
<accession>A0A1J1J1U9</accession>
<name>A0A1J1J1U9_9DIPT</name>
<gene>
    <name evidence="1" type="ORF">CLUMA_CG018456</name>
</gene>
<dbReference type="AlphaFoldDB" id="A0A1J1J1U9"/>
<protein>
    <submittedName>
        <fullName evidence="1">CLUMA_CG018456, isoform A</fullName>
    </submittedName>
</protein>
<dbReference type="Proteomes" id="UP000183832">
    <property type="component" value="Unassembled WGS sequence"/>
</dbReference>